<dbReference type="GO" id="GO:0004798">
    <property type="term" value="F:dTMP kinase activity"/>
    <property type="evidence" value="ECO:0007669"/>
    <property type="project" value="TreeGrafter"/>
</dbReference>
<gene>
    <name evidence="6" type="primary">tmk</name>
    <name evidence="7" type="ORF">B5F11_07940</name>
    <name evidence="8" type="ORF">DXC40_09890</name>
    <name evidence="6" type="ORF">ERS852551_00473</name>
</gene>
<proteinExistence type="inferred from homology"/>
<evidence type="ECO:0000256" key="2">
    <source>
        <dbReference type="ARBA" id="ARBA00017144"/>
    </source>
</evidence>
<accession>A0A174MFQ8</accession>
<dbReference type="GO" id="GO:0006235">
    <property type="term" value="P:dTTP biosynthetic process"/>
    <property type="evidence" value="ECO:0007669"/>
    <property type="project" value="TreeGrafter"/>
</dbReference>
<name>A0A174MFQ8_9FIRM</name>
<dbReference type="GO" id="GO:0006227">
    <property type="term" value="P:dUDP biosynthetic process"/>
    <property type="evidence" value="ECO:0007669"/>
    <property type="project" value="TreeGrafter"/>
</dbReference>
<evidence type="ECO:0000313" key="11">
    <source>
        <dbReference type="Proteomes" id="UP000260828"/>
    </source>
</evidence>
<evidence type="ECO:0000313" key="10">
    <source>
        <dbReference type="Proteomes" id="UP000196386"/>
    </source>
</evidence>
<evidence type="ECO:0000313" key="9">
    <source>
        <dbReference type="Proteomes" id="UP000095765"/>
    </source>
</evidence>
<dbReference type="RefSeq" id="WP_024729935.1">
    <property type="nucleotide sequence ID" value="NZ_CABIWA010000001.1"/>
</dbReference>
<dbReference type="Proteomes" id="UP000095765">
    <property type="component" value="Unassembled WGS sequence"/>
</dbReference>
<dbReference type="GO" id="GO:0005524">
    <property type="term" value="F:ATP binding"/>
    <property type="evidence" value="ECO:0007669"/>
    <property type="project" value="UniProtKB-KW"/>
</dbReference>
<dbReference type="OrthoDB" id="9774907at2"/>
<protein>
    <recommendedName>
        <fullName evidence="2">Thymidylate kinase</fullName>
    </recommendedName>
</protein>
<reference evidence="10" key="2">
    <citation type="submission" date="2017-04" db="EMBL/GenBank/DDBJ databases">
        <title>Function of individual gut microbiota members based on whole genome sequencing of pure cultures obtained from chicken caecum.</title>
        <authorList>
            <person name="Medvecky M."/>
            <person name="Cejkova D."/>
            <person name="Polansky O."/>
            <person name="Karasova D."/>
            <person name="Kubasova T."/>
            <person name="Cizek A."/>
            <person name="Rychlik I."/>
        </authorList>
    </citation>
    <scope>NUCLEOTIDE SEQUENCE [LARGE SCALE GENOMIC DNA]</scope>
    <source>
        <strain evidence="10">An175</strain>
    </source>
</reference>
<dbReference type="EMBL" id="NFKP01000008">
    <property type="protein sequence ID" value="OUP69568.1"/>
    <property type="molecule type" value="Genomic_DNA"/>
</dbReference>
<dbReference type="AlphaFoldDB" id="A0A174MFQ8"/>
<dbReference type="EMBL" id="QVME01000004">
    <property type="protein sequence ID" value="RGE67783.1"/>
    <property type="molecule type" value="Genomic_DNA"/>
</dbReference>
<reference evidence="6 9" key="1">
    <citation type="submission" date="2015-09" db="EMBL/GenBank/DDBJ databases">
        <authorList>
            <consortium name="Pathogen Informatics"/>
        </authorList>
    </citation>
    <scope>NUCLEOTIDE SEQUENCE [LARGE SCALE GENOMIC DNA]</scope>
    <source>
        <strain evidence="6 9">2789STDY5834939</strain>
    </source>
</reference>
<feature type="domain" description="Thymidylate kinase-like" evidence="5">
    <location>
        <begin position="8"/>
        <end position="197"/>
    </location>
</feature>
<dbReference type="SUPFAM" id="SSF52540">
    <property type="entry name" value="P-loop containing nucleoside triphosphate hydrolases"/>
    <property type="match status" value="1"/>
</dbReference>
<dbReference type="GeneID" id="72464681"/>
<evidence type="ECO:0000256" key="1">
    <source>
        <dbReference type="ARBA" id="ARBA00009776"/>
    </source>
</evidence>
<reference evidence="8 11" key="4">
    <citation type="submission" date="2018-08" db="EMBL/GenBank/DDBJ databases">
        <title>A genome reference for cultivated species of the human gut microbiota.</title>
        <authorList>
            <person name="Zou Y."/>
            <person name="Xue W."/>
            <person name="Luo G."/>
        </authorList>
    </citation>
    <scope>NUCLEOTIDE SEQUENCE [LARGE SCALE GENOMIC DNA]</scope>
    <source>
        <strain evidence="8 11">TF05-12AC</strain>
    </source>
</reference>
<dbReference type="InterPro" id="IPR039430">
    <property type="entry name" value="Thymidylate_kin-like_dom"/>
</dbReference>
<dbReference type="PANTHER" id="PTHR10344">
    <property type="entry name" value="THYMIDYLATE KINASE"/>
    <property type="match status" value="1"/>
</dbReference>
<keyword evidence="3" id="KW-0547">Nucleotide-binding</keyword>
<evidence type="ECO:0000313" key="7">
    <source>
        <dbReference type="EMBL" id="OUP69568.1"/>
    </source>
</evidence>
<sequence length="221" mass="24562">MKGRLIVIDGLDGAGKQTQAALLLDRFARAGVPARGISFPDYTHPSSALVKQYLAGEFGQADDVPAYAASSFYAVDRFASYVGYWKDDYLAGHTIIADRYATSNLIHQMGKLPRGQWDAFIDWSADFEYEKLGLPKPDAVLFLDMHPDVSERLLMKRYGGDAAKKDIHEANAAYMRRCRVCALYAAERCGWSMVRCSDGREAFSPAAIAECIWKVLMDGNK</sequence>
<keyword evidence="6" id="KW-0418">Kinase</keyword>
<dbReference type="EMBL" id="CZBE01000002">
    <property type="protein sequence ID" value="CUP32765.1"/>
    <property type="molecule type" value="Genomic_DNA"/>
</dbReference>
<dbReference type="InterPro" id="IPR027417">
    <property type="entry name" value="P-loop_NTPase"/>
</dbReference>
<evidence type="ECO:0000313" key="6">
    <source>
        <dbReference type="EMBL" id="CUP32765.1"/>
    </source>
</evidence>
<evidence type="ECO:0000256" key="4">
    <source>
        <dbReference type="ARBA" id="ARBA00022840"/>
    </source>
</evidence>
<keyword evidence="4" id="KW-0067">ATP-binding</keyword>
<dbReference type="GO" id="GO:0006233">
    <property type="term" value="P:dTDP biosynthetic process"/>
    <property type="evidence" value="ECO:0007669"/>
    <property type="project" value="TreeGrafter"/>
</dbReference>
<dbReference type="Gene3D" id="3.40.50.300">
    <property type="entry name" value="P-loop containing nucleotide triphosphate hydrolases"/>
    <property type="match status" value="1"/>
</dbReference>
<evidence type="ECO:0000256" key="3">
    <source>
        <dbReference type="ARBA" id="ARBA00022741"/>
    </source>
</evidence>
<organism evidence="6 9">
    <name type="scientific">Anaerotruncus colihominis</name>
    <dbReference type="NCBI Taxonomy" id="169435"/>
    <lineage>
        <taxon>Bacteria</taxon>
        <taxon>Bacillati</taxon>
        <taxon>Bacillota</taxon>
        <taxon>Clostridia</taxon>
        <taxon>Eubacteriales</taxon>
        <taxon>Oscillospiraceae</taxon>
        <taxon>Anaerotruncus</taxon>
    </lineage>
</organism>
<dbReference type="Proteomes" id="UP000196386">
    <property type="component" value="Unassembled WGS sequence"/>
</dbReference>
<comment type="similarity">
    <text evidence="1">Belongs to the thymidylate kinase family.</text>
</comment>
<reference evidence="7" key="3">
    <citation type="journal article" date="2018" name="BMC Genomics">
        <title>Whole genome sequencing and function prediction of 133 gut anaerobes isolated from chicken caecum in pure cultures.</title>
        <authorList>
            <person name="Medvecky M."/>
            <person name="Cejkova D."/>
            <person name="Polansky O."/>
            <person name="Karasova D."/>
            <person name="Kubasova T."/>
            <person name="Cizek A."/>
            <person name="Rychlik I."/>
        </authorList>
    </citation>
    <scope>NUCLEOTIDE SEQUENCE</scope>
    <source>
        <strain evidence="7">An175</strain>
    </source>
</reference>
<dbReference type="Pfam" id="PF02223">
    <property type="entry name" value="Thymidylate_kin"/>
    <property type="match status" value="1"/>
</dbReference>
<dbReference type="GO" id="GO:0005829">
    <property type="term" value="C:cytosol"/>
    <property type="evidence" value="ECO:0007669"/>
    <property type="project" value="TreeGrafter"/>
</dbReference>
<evidence type="ECO:0000259" key="5">
    <source>
        <dbReference type="Pfam" id="PF02223"/>
    </source>
</evidence>
<dbReference type="PANTHER" id="PTHR10344:SF4">
    <property type="entry name" value="UMP-CMP KINASE 2, MITOCHONDRIAL"/>
    <property type="match status" value="1"/>
</dbReference>
<evidence type="ECO:0000313" key="8">
    <source>
        <dbReference type="EMBL" id="RGE67783.1"/>
    </source>
</evidence>
<dbReference type="Proteomes" id="UP000260828">
    <property type="component" value="Unassembled WGS sequence"/>
</dbReference>
<keyword evidence="6" id="KW-0808">Transferase</keyword>